<protein>
    <submittedName>
        <fullName evidence="2">Chromosome 1, complete genome</fullName>
    </submittedName>
</protein>
<keyword evidence="4" id="KW-1185">Reference proteome</keyword>
<reference evidence="2 4" key="3">
    <citation type="journal article" date="2015" name="BMC Genomics">
        <title>The completed genome sequence of the pathogenic ascomycete fungus Fusarium graminearum.</title>
        <authorList>
            <person name="King R."/>
            <person name="Urban M."/>
            <person name="Hammond-Kosack M.C."/>
            <person name="Hassani-Pak K."/>
            <person name="Hammond-Kosack K.E."/>
        </authorList>
    </citation>
    <scope>NUCLEOTIDE SEQUENCE [LARGE SCALE GENOMIC DNA]</scope>
    <source>
        <strain evidence="4">ATCC MYA-4620 / CBS 123657 / FGSC 9075 / NRRL 31084 / PH-1</strain>
        <strain evidence="2">PH-1</strain>
    </source>
</reference>
<gene>
    <name evidence="2" type="ORF">FGRAMPH1_01T00277</name>
</gene>
<feature type="region of interest" description="Disordered" evidence="1">
    <location>
        <begin position="101"/>
        <end position="121"/>
    </location>
</feature>
<accession>A0A098CZB2</accession>
<organism evidence="2 4">
    <name type="scientific">Gibberella zeae (strain ATCC MYA-4620 / CBS 123657 / FGSC 9075 / NRRL 31084 / PH-1)</name>
    <name type="common">Wheat head blight fungus</name>
    <name type="synonym">Fusarium graminearum</name>
    <dbReference type="NCBI Taxonomy" id="229533"/>
    <lineage>
        <taxon>Eukaryota</taxon>
        <taxon>Fungi</taxon>
        <taxon>Dikarya</taxon>
        <taxon>Ascomycota</taxon>
        <taxon>Pezizomycotina</taxon>
        <taxon>Sordariomycetes</taxon>
        <taxon>Hypocreomycetidae</taxon>
        <taxon>Hypocreales</taxon>
        <taxon>Nectriaceae</taxon>
        <taxon>Fusarium</taxon>
    </lineage>
</organism>
<evidence type="ECO:0000256" key="1">
    <source>
        <dbReference type="SAM" id="MobiDB-lite"/>
    </source>
</evidence>
<evidence type="ECO:0000313" key="4">
    <source>
        <dbReference type="Proteomes" id="UP000070720"/>
    </source>
</evidence>
<sequence length="192" mass="21063">MCQFWVDNHPLTGKNRTRIGPDCQKISCKYSEAGKIWRSMTGSPGAMQTARGNAAGGSLITIWHGAAGETPPTAYVNGRPVIDPNTNAEGSVSLENSTTIPACSSADPRISSRTPPRSPVEILNLTPSPPRTPARVGTRQGISYNFGIPRDIRNRIRDERASTERARRRRRMRRAGIAGMRERAGLRGRRDN</sequence>
<evidence type="ECO:0000313" key="3">
    <source>
        <dbReference type="EnsemblFungi" id="CEF71938"/>
    </source>
</evidence>
<dbReference type="OrthoDB" id="10366489at2759"/>
<dbReference type="EnsemblFungi" id="CEF71938">
    <property type="protein sequence ID" value="CEF71938"/>
    <property type="gene ID" value="FGRRES_00094"/>
</dbReference>
<dbReference type="InParanoid" id="I1R9F6"/>
<dbReference type="Proteomes" id="UP000070720">
    <property type="component" value="Chromosome 1"/>
</dbReference>
<reference evidence="3 4" key="1">
    <citation type="journal article" date="2007" name="Science">
        <title>The Fusarium graminearum genome reveals a link between localized polymorphism and pathogen specialization.</title>
        <authorList>
            <person name="Cuomo C.A."/>
            <person name="Gueldener U."/>
            <person name="Xu J.-R."/>
            <person name="Trail F."/>
            <person name="Turgeon B.G."/>
            <person name="Di Pietro A."/>
            <person name="Walton J.D."/>
            <person name="Ma L.-J."/>
            <person name="Baker S.E."/>
            <person name="Rep M."/>
            <person name="Adam G."/>
            <person name="Antoniw J."/>
            <person name="Baldwin T."/>
            <person name="Calvo S.E."/>
            <person name="Chang Y.-L."/>
            <person name="DeCaprio D."/>
            <person name="Gale L.R."/>
            <person name="Gnerre S."/>
            <person name="Goswami R.S."/>
            <person name="Hammond-Kosack K."/>
            <person name="Harris L.J."/>
            <person name="Hilburn K."/>
            <person name="Kennell J.C."/>
            <person name="Kroken S."/>
            <person name="Magnuson J.K."/>
            <person name="Mannhaupt G."/>
            <person name="Mauceli E.W."/>
            <person name="Mewes H.-W."/>
            <person name="Mitterbauer R."/>
            <person name="Muehlbauer G."/>
            <person name="Muensterkoetter M."/>
            <person name="Nelson D."/>
            <person name="O'Donnell K."/>
            <person name="Ouellet T."/>
            <person name="Qi W."/>
            <person name="Quesneville H."/>
            <person name="Roncero M.I.G."/>
            <person name="Seong K.-Y."/>
            <person name="Tetko I.V."/>
            <person name="Urban M."/>
            <person name="Waalwijk C."/>
            <person name="Ward T.J."/>
            <person name="Yao J."/>
            <person name="Birren B.W."/>
            <person name="Kistler H.C."/>
        </authorList>
    </citation>
    <scope>NUCLEOTIDE SEQUENCE [LARGE SCALE GENOMIC DNA]</scope>
    <source>
        <strain evidence="4">ATCC MYA-4620 / CBS 123657 / FGSC 9075 / NRRL 31084 / PH-1</strain>
        <strain evidence="3">PH-1 / ATCC MYA-4620 / FGSC 9075 / NRRL 31084</strain>
    </source>
</reference>
<accession>I1R9F6</accession>
<dbReference type="RefSeq" id="XP_011315693.1">
    <property type="nucleotide sequence ID" value="XM_011317391.1"/>
</dbReference>
<name>I1R9F6_GIBZE</name>
<dbReference type="VEuPathDB" id="FungiDB:FGRAMPH1_01G00277"/>
<dbReference type="AlphaFoldDB" id="I1R9F6"/>
<evidence type="ECO:0000313" key="2">
    <source>
        <dbReference type="EMBL" id="CEF71938.1"/>
    </source>
</evidence>
<dbReference type="HOGENOM" id="CLU_122016_0_0_1"/>
<dbReference type="EMBL" id="HG970332">
    <property type="protein sequence ID" value="CEF71938.1"/>
    <property type="molecule type" value="Genomic_DNA"/>
</dbReference>
<dbReference type="KEGG" id="fgr:FGSG_00094"/>
<proteinExistence type="predicted"/>
<reference evidence="3 4" key="2">
    <citation type="journal article" date="2010" name="Nature">
        <title>Comparative genomics reveals mobile pathogenicity chromosomes in Fusarium.</title>
        <authorList>
            <person name="Ma L.J."/>
            <person name="van der Does H.C."/>
            <person name="Borkovich K.A."/>
            <person name="Coleman J.J."/>
            <person name="Daboussi M.J."/>
            <person name="Di Pietro A."/>
            <person name="Dufresne M."/>
            <person name="Freitag M."/>
            <person name="Grabherr M."/>
            <person name="Henrissat B."/>
            <person name="Houterman P.M."/>
            <person name="Kang S."/>
            <person name="Shim W.B."/>
            <person name="Woloshuk C."/>
            <person name="Xie X."/>
            <person name="Xu J.R."/>
            <person name="Antoniw J."/>
            <person name="Baker S.E."/>
            <person name="Bluhm B.H."/>
            <person name="Breakspear A."/>
            <person name="Brown D.W."/>
            <person name="Butchko R.A."/>
            <person name="Chapman S."/>
            <person name="Coulson R."/>
            <person name="Coutinho P.M."/>
            <person name="Danchin E.G."/>
            <person name="Diener A."/>
            <person name="Gale L.R."/>
            <person name="Gardiner D.M."/>
            <person name="Goff S."/>
            <person name="Hammond-Kosack K.E."/>
            <person name="Hilburn K."/>
            <person name="Hua-Van A."/>
            <person name="Jonkers W."/>
            <person name="Kazan K."/>
            <person name="Kodira C.D."/>
            <person name="Koehrsen M."/>
            <person name="Kumar L."/>
            <person name="Lee Y.H."/>
            <person name="Li L."/>
            <person name="Manners J.M."/>
            <person name="Miranda-Saavedra D."/>
            <person name="Mukherjee M."/>
            <person name="Park G."/>
            <person name="Park J."/>
            <person name="Park S.Y."/>
            <person name="Proctor R.H."/>
            <person name="Regev A."/>
            <person name="Ruiz-Roldan M.C."/>
            <person name="Sain D."/>
            <person name="Sakthikumar S."/>
            <person name="Sykes S."/>
            <person name="Schwartz D.C."/>
            <person name="Turgeon B.G."/>
            <person name="Wapinski I."/>
            <person name="Yoder O."/>
            <person name="Young S."/>
            <person name="Zeng Q."/>
            <person name="Zhou S."/>
            <person name="Galagan J."/>
            <person name="Cuomo C.A."/>
            <person name="Kistler H.C."/>
            <person name="Rep M."/>
        </authorList>
    </citation>
    <scope>GENOME REANNOTATION</scope>
    <source>
        <strain evidence="4">ATCC MYA-4620 / CBS 123657 / FGSC 9075 / NRRL 31084 / PH-1</strain>
        <strain evidence="3">PH-1 / ATCC MYA-4620 / FGSC 9075 / NRRL 31084</strain>
    </source>
</reference>
<reference evidence="3" key="4">
    <citation type="submission" date="2017-01" db="UniProtKB">
        <authorList>
            <consortium name="EnsemblFungi"/>
        </authorList>
    </citation>
    <scope>IDENTIFICATION</scope>
    <source>
        <strain evidence="3">PH-1 / ATCC MYA-4620 / FGSC 9075 / NRRL 31084</strain>
    </source>
</reference>